<keyword evidence="9" id="KW-1185">Reference proteome</keyword>
<dbReference type="Gene3D" id="3.10.200.10">
    <property type="entry name" value="Alpha carbonic anhydrase"/>
    <property type="match status" value="1"/>
</dbReference>
<dbReference type="SUPFAM" id="SSF51069">
    <property type="entry name" value="Carbonic anhydrase"/>
    <property type="match status" value="1"/>
</dbReference>
<dbReference type="PANTHER" id="PTHR18952:SF265">
    <property type="entry name" value="CARBONIC ANHYDRASE"/>
    <property type="match status" value="1"/>
</dbReference>
<dbReference type="PROSITE" id="PS51144">
    <property type="entry name" value="ALPHA_CA_2"/>
    <property type="match status" value="1"/>
</dbReference>
<dbReference type="GO" id="GO:0008270">
    <property type="term" value="F:zinc ion binding"/>
    <property type="evidence" value="ECO:0007669"/>
    <property type="project" value="InterPro"/>
</dbReference>
<feature type="domain" description="Alpha-carbonic anhydrase" evidence="7">
    <location>
        <begin position="54"/>
        <end position="302"/>
    </location>
</feature>
<name>A0A8X6PAC9_NEPPI</name>
<dbReference type="InterPro" id="IPR023561">
    <property type="entry name" value="Carbonic_anhydrase_a-class"/>
</dbReference>
<dbReference type="OrthoDB" id="6414576at2759"/>
<comment type="catalytic activity">
    <reaction evidence="6">
        <text>hydrogencarbonate + H(+) = CO2 + H2O</text>
        <dbReference type="Rhea" id="RHEA:10748"/>
        <dbReference type="ChEBI" id="CHEBI:15377"/>
        <dbReference type="ChEBI" id="CHEBI:15378"/>
        <dbReference type="ChEBI" id="CHEBI:16526"/>
        <dbReference type="ChEBI" id="CHEBI:17544"/>
        <dbReference type="EC" id="4.2.1.1"/>
    </reaction>
</comment>
<proteinExistence type="inferred from homology"/>
<sequence>MRRKKKKGMLDAAAALNRKMKILLLFAIVPLITNGQLLNIGKQIGGYCVRDDRENWSYHGFFNGPKRWPQLFPACRGDNQSPVDIRTNKLEIDEDLSELDFTGYDQPLTDALVTNDGHSIRIDVKDDVRRSISIENTEYVLQQFHFHWGSANRPGAEHTIDGFRHTLEIHFVHSNGNQIAVVGVLVEVDSEKNAAFEPIVEVLPEVLYKDTSAQLQTPLVLSSLLPQNRNFYRYTGSLTTPTCDEGVIWSVMEDILNIGQRQLDYFLKIYSVEQRYKNRACLLAGNYRPLQRRNGRIIYASVST</sequence>
<keyword evidence="5" id="KW-0456">Lyase</keyword>
<protein>
    <recommendedName>
        <fullName evidence="2">carbonic anhydrase</fullName>
        <ecNumber evidence="2">4.2.1.1</ecNumber>
    </recommendedName>
</protein>
<reference evidence="8" key="1">
    <citation type="submission" date="2020-08" db="EMBL/GenBank/DDBJ databases">
        <title>Multicomponent nature underlies the extraordinary mechanical properties of spider dragline silk.</title>
        <authorList>
            <person name="Kono N."/>
            <person name="Nakamura H."/>
            <person name="Mori M."/>
            <person name="Yoshida Y."/>
            <person name="Ohtoshi R."/>
            <person name="Malay A.D."/>
            <person name="Moran D.A.P."/>
            <person name="Tomita M."/>
            <person name="Numata K."/>
            <person name="Arakawa K."/>
        </authorList>
    </citation>
    <scope>NUCLEOTIDE SEQUENCE</scope>
</reference>
<dbReference type="GO" id="GO:0004089">
    <property type="term" value="F:carbonate dehydratase activity"/>
    <property type="evidence" value="ECO:0007669"/>
    <property type="project" value="UniProtKB-EC"/>
</dbReference>
<dbReference type="SMART" id="SM01057">
    <property type="entry name" value="Carb_anhydrase"/>
    <property type="match status" value="1"/>
</dbReference>
<dbReference type="EC" id="4.2.1.1" evidence="2"/>
<evidence type="ECO:0000313" key="9">
    <source>
        <dbReference type="Proteomes" id="UP000887013"/>
    </source>
</evidence>
<comment type="caution">
    <text evidence="8">The sequence shown here is derived from an EMBL/GenBank/DDBJ whole genome shotgun (WGS) entry which is preliminary data.</text>
</comment>
<keyword evidence="3" id="KW-0479">Metal-binding</keyword>
<evidence type="ECO:0000313" key="8">
    <source>
        <dbReference type="EMBL" id="GFT57132.1"/>
    </source>
</evidence>
<dbReference type="InterPro" id="IPR001148">
    <property type="entry name" value="CA_dom"/>
</dbReference>
<dbReference type="AlphaFoldDB" id="A0A8X6PAC9"/>
<organism evidence="8 9">
    <name type="scientific">Nephila pilipes</name>
    <name type="common">Giant wood spider</name>
    <name type="synonym">Nephila maculata</name>
    <dbReference type="NCBI Taxonomy" id="299642"/>
    <lineage>
        <taxon>Eukaryota</taxon>
        <taxon>Metazoa</taxon>
        <taxon>Ecdysozoa</taxon>
        <taxon>Arthropoda</taxon>
        <taxon>Chelicerata</taxon>
        <taxon>Arachnida</taxon>
        <taxon>Araneae</taxon>
        <taxon>Araneomorphae</taxon>
        <taxon>Entelegynae</taxon>
        <taxon>Araneoidea</taxon>
        <taxon>Nephilidae</taxon>
        <taxon>Nephila</taxon>
    </lineage>
</organism>
<dbReference type="CDD" id="cd00326">
    <property type="entry name" value="alpha_CA"/>
    <property type="match status" value="1"/>
</dbReference>
<keyword evidence="4" id="KW-0862">Zinc</keyword>
<dbReference type="Pfam" id="PF00194">
    <property type="entry name" value="Carb_anhydrase"/>
    <property type="match status" value="1"/>
</dbReference>
<accession>A0A8X6PAC9</accession>
<evidence type="ECO:0000259" key="7">
    <source>
        <dbReference type="PROSITE" id="PS51144"/>
    </source>
</evidence>
<dbReference type="GO" id="GO:0005886">
    <property type="term" value="C:plasma membrane"/>
    <property type="evidence" value="ECO:0007669"/>
    <property type="project" value="TreeGrafter"/>
</dbReference>
<evidence type="ECO:0000256" key="1">
    <source>
        <dbReference type="ARBA" id="ARBA00010718"/>
    </source>
</evidence>
<evidence type="ECO:0000256" key="2">
    <source>
        <dbReference type="ARBA" id="ARBA00012925"/>
    </source>
</evidence>
<evidence type="ECO:0000256" key="5">
    <source>
        <dbReference type="ARBA" id="ARBA00023239"/>
    </source>
</evidence>
<dbReference type="EMBL" id="BMAW01066904">
    <property type="protein sequence ID" value="GFT57132.1"/>
    <property type="molecule type" value="Genomic_DNA"/>
</dbReference>
<evidence type="ECO:0000256" key="4">
    <source>
        <dbReference type="ARBA" id="ARBA00022833"/>
    </source>
</evidence>
<evidence type="ECO:0000256" key="3">
    <source>
        <dbReference type="ARBA" id="ARBA00022723"/>
    </source>
</evidence>
<dbReference type="InterPro" id="IPR036398">
    <property type="entry name" value="CA_dom_sf"/>
</dbReference>
<dbReference type="PANTHER" id="PTHR18952">
    <property type="entry name" value="CARBONIC ANHYDRASE"/>
    <property type="match status" value="1"/>
</dbReference>
<gene>
    <name evidence="8" type="primary">Ca9</name>
    <name evidence="8" type="ORF">NPIL_129941</name>
</gene>
<dbReference type="Proteomes" id="UP000887013">
    <property type="component" value="Unassembled WGS sequence"/>
</dbReference>
<comment type="similarity">
    <text evidence="1">Belongs to the alpha-carbonic anhydrase family.</text>
</comment>
<evidence type="ECO:0000256" key="6">
    <source>
        <dbReference type="ARBA" id="ARBA00048348"/>
    </source>
</evidence>